<evidence type="ECO:0000313" key="8">
    <source>
        <dbReference type="Proteomes" id="UP000070133"/>
    </source>
</evidence>
<comment type="similarity">
    <text evidence="3">Belongs to the HIR3 family.</text>
</comment>
<comment type="function">
    <text evidence="1">Has a role in a nucleosome assembly pathway that is required for the integrity of heterochromatin and proper chromosome segregation.</text>
</comment>
<keyword evidence="5" id="KW-0539">Nucleus</keyword>
<feature type="compositionally biased region" description="Low complexity" evidence="6">
    <location>
        <begin position="497"/>
        <end position="512"/>
    </location>
</feature>
<feature type="compositionally biased region" description="Acidic residues" evidence="6">
    <location>
        <begin position="1860"/>
        <end position="1873"/>
    </location>
</feature>
<dbReference type="Proteomes" id="UP000070133">
    <property type="component" value="Unassembled WGS sequence"/>
</dbReference>
<organism evidence="7 8">
    <name type="scientific">Pseudocercospora eumusae</name>
    <dbReference type="NCBI Taxonomy" id="321146"/>
    <lineage>
        <taxon>Eukaryota</taxon>
        <taxon>Fungi</taxon>
        <taxon>Dikarya</taxon>
        <taxon>Ascomycota</taxon>
        <taxon>Pezizomycotina</taxon>
        <taxon>Dothideomycetes</taxon>
        <taxon>Dothideomycetidae</taxon>
        <taxon>Mycosphaerellales</taxon>
        <taxon>Mycosphaerellaceae</taxon>
        <taxon>Pseudocercospora</taxon>
    </lineage>
</organism>
<name>A0A139HSZ0_9PEZI</name>
<dbReference type="PANTHER" id="PTHR15502:SF7">
    <property type="entry name" value="CALCINEURIN-BINDING PROTEIN CABIN-1"/>
    <property type="match status" value="1"/>
</dbReference>
<feature type="region of interest" description="Disordered" evidence="6">
    <location>
        <begin position="360"/>
        <end position="436"/>
    </location>
</feature>
<dbReference type="GO" id="GO:0031491">
    <property type="term" value="F:nucleosome binding"/>
    <property type="evidence" value="ECO:0007669"/>
    <property type="project" value="TreeGrafter"/>
</dbReference>
<evidence type="ECO:0000256" key="5">
    <source>
        <dbReference type="ARBA" id="ARBA00023242"/>
    </source>
</evidence>
<dbReference type="EMBL" id="LFZN01000012">
    <property type="protein sequence ID" value="KXT05539.1"/>
    <property type="molecule type" value="Genomic_DNA"/>
</dbReference>
<sequence>MSGFKALNIESDDESDIEVDDTKEIQIEEALKLYQTALKYHADGPHSFDLAAEAYQQLFDSDIFKWPESQTELGRIELYGPTAEADDFLDGLPASTAVSSGGVDGPSTLPQILHLSHKNYANFKLEALAAKFDTFNVTLKHILADATQALTHFVEALDKDDSDLDLWRRTASVGEMLHSKRVARYCLESVLDGEDGGLSNIMSLPGLDAGVAGEQLRELLLQLQDQLSCLHPPLSAGKRRILSKMLREKLHHYHPLLKQEAVVREHEAPRESPPPERITLKAPSTWAGLGEILLQQRTSEQNGTATLLPAPAIRFDMNSAAPPEPNTMERPLSPKVILPRIIIPKWQIIFPISLSAQFPGSDGGKPTVQPQISAADPSMQVAESPVDEDEDVNMDESPKMVTLPSRKRSGDAAGLGENAEEGRSKSKRLRARDSTADAAADRQAIIDANTRWEYEQQLNEFQAADDCMFETVGNLFERLGIIGFDAPRNVRQEMHCSTSDDSTPSGDSSGQSLRQTRSDLQAFLDKWNDQLSHLLLSRTENLEIGSVSGSSISGGGLGSGGPSKAVHKASPMPNDTLGEFLENINSRWTLTSQAVWKFVEQLLRPGFGRPSSYTEYQWPEALKTMVVRLLVNFDETIFEEASAELEKFRYADQEDMTSPSLYGLATLAQTVFELHLDIYCLIKEPNSGVDKDTIIAQGNRLLRWSELARESMQLHAKTSDLVDLNDPLSLRFFWTITFQLNASSDISQGHVLECMDDLRALFVKAGEPTIHLQNNAIMPELSIAALDREVSKLTTKDFFLKVTNQDLSDPAAVIESLEPLLETLDTAKNGSEESELDGPDRCEATNVAPEVVRFLEASPISTRLMLWQRLRNAYHRIEYAPMVFCCHLRMIGMVLEELKSPNVASLDPHETLVCTLKSLGLVLNLVRLMYETANQNTDAFECIDDAYLKFAVNNFSEILQLLQVFNVAEDSLRVGQSQPPTMTNGLPVASFKNVMTMTHESQVRIWILLYFLLKEAIKQNGELYPTPLEDRFDFLRTVHRNLGIRGFCSCENRAFVRMLKDEFFGMQNVDGFDSEQAQVLYDLYGLNCFLNPSYELIEHHCTKDAFLDRGVALQAVDLLLAQASKLPIKELVKHTLKDTIDKVHGALARKKPTEAVLRNREIYRAFLKSAVNPLELFGCLKGEGSQLAVTAIPDGDALLASKGWYFLMGHIALTKFRSQKRTAPTPLDDVDIAIALFNQDLEVTMEHWETWFRLAQAYDTKIEETVVWSAEKLNSNMGDIITLQRNAIHCYTMATALAHRSADLQFETSSKMTELYHDFALRLYSSSRAPFDMKPFDVEDLEIFVSRNYGIHKQRPFEPLKDYTVWKLANVLFKRALPGRPDQWQLHYMIGKCVWKMHSASNESRRHDTAPSGEQVLQAFVRALEMLPDKDKKESKDSKKEPLLEPHYKLVSIVHKLYIRGSISLEQAKEAIHHTHYSRREDFPDGRHEWVPYILAVLKKLRAADKSNWYHRIIARYAQIVYDRKELEMENTGEENAALAAKEQLTQQMFTKTMVLQVWRPENERAGRHFVYTARYTLFFAKILEQLKDRKDLEALARRVRRRPHDVFQHGQVWAELCNAYLRLLRSHASLQEGLETSTFSNIAYEEFQARKEPLEMWMQKQENGASPALDVLREVQELKKVNQSLMKPGAIDDLIGDAYAHLFQTVGKQLQDEERRVKQEEEASRAPPPLASEPHIASPSHAKMGIMSIMNLDGAAESVPAAQPPPSTAVPMAPSTSKEPDPAPVRRKMGVGRREIRTCAESCYQKSKPPVHGHTPVLPSNAPPLKSTVIQNIIDRERQVESGAPSTETSAPGSIHDSADDESELSELEEEGSPERIRRQDGPLFPGLDRARALAQIRREQEEDEGDDEGEGEEEEEEEADDNDDDVEMQDGESSAELTRELTAAARGADQTTA</sequence>
<feature type="compositionally biased region" description="Basic and acidic residues" evidence="6">
    <location>
        <begin position="1890"/>
        <end position="1902"/>
    </location>
</feature>
<feature type="compositionally biased region" description="Acidic residues" evidence="6">
    <location>
        <begin position="385"/>
        <end position="394"/>
    </location>
</feature>
<feature type="compositionally biased region" description="Acidic residues" evidence="6">
    <location>
        <begin position="1903"/>
        <end position="1932"/>
    </location>
</feature>
<evidence type="ECO:0000256" key="4">
    <source>
        <dbReference type="ARBA" id="ARBA00014848"/>
    </source>
</evidence>
<dbReference type="OrthoDB" id="77564at2759"/>
<comment type="subcellular location">
    <subcellularLocation>
        <location evidence="2">Nucleus</location>
    </subcellularLocation>
</comment>
<feature type="region of interest" description="Disordered" evidence="6">
    <location>
        <begin position="1804"/>
        <end position="1826"/>
    </location>
</feature>
<feature type="region of interest" description="Disordered" evidence="6">
    <location>
        <begin position="1711"/>
        <end position="1738"/>
    </location>
</feature>
<evidence type="ECO:0000256" key="6">
    <source>
        <dbReference type="SAM" id="MobiDB-lite"/>
    </source>
</evidence>
<proteinExistence type="inferred from homology"/>
<comment type="caution">
    <text evidence="7">The sequence shown here is derived from an EMBL/GenBank/DDBJ whole genome shotgun (WGS) entry which is preliminary data.</text>
</comment>
<dbReference type="GO" id="GO:0005634">
    <property type="term" value="C:nucleus"/>
    <property type="evidence" value="ECO:0007669"/>
    <property type="project" value="UniProtKB-SubCell"/>
</dbReference>
<dbReference type="InterPro" id="IPR033053">
    <property type="entry name" value="Hir3/CABIN1"/>
</dbReference>
<dbReference type="PANTHER" id="PTHR15502">
    <property type="entry name" value="CALCINEURIN-BINDING PROTEIN CABIN 1-RELATED"/>
    <property type="match status" value="1"/>
</dbReference>
<protein>
    <recommendedName>
        <fullName evidence="4">Histone transcription regulator 3 homolog</fullName>
    </recommendedName>
</protein>
<evidence type="ECO:0000256" key="1">
    <source>
        <dbReference type="ARBA" id="ARBA00002687"/>
    </source>
</evidence>
<gene>
    <name evidence="7" type="ORF">AC578_3676</name>
</gene>
<evidence type="ECO:0000256" key="2">
    <source>
        <dbReference type="ARBA" id="ARBA00004123"/>
    </source>
</evidence>
<dbReference type="GO" id="GO:0000417">
    <property type="term" value="C:HIR complex"/>
    <property type="evidence" value="ECO:0007669"/>
    <property type="project" value="TreeGrafter"/>
</dbReference>
<reference evidence="7 8" key="1">
    <citation type="submission" date="2015-07" db="EMBL/GenBank/DDBJ databases">
        <title>Comparative genomics of the Sigatoka disease complex on banana suggests a link between parallel evolutionary changes in Pseudocercospora fijiensis and Pseudocercospora eumusae and increased virulence on the banana host.</title>
        <authorList>
            <person name="Chang T.-C."/>
            <person name="Salvucci A."/>
            <person name="Crous P.W."/>
            <person name="Stergiopoulos I."/>
        </authorList>
    </citation>
    <scope>NUCLEOTIDE SEQUENCE [LARGE SCALE GENOMIC DNA]</scope>
    <source>
        <strain evidence="7 8">CBS 114824</strain>
    </source>
</reference>
<evidence type="ECO:0000256" key="3">
    <source>
        <dbReference type="ARBA" id="ARBA00007335"/>
    </source>
</evidence>
<feature type="region of interest" description="Disordered" evidence="6">
    <location>
        <begin position="1758"/>
        <end position="1792"/>
    </location>
</feature>
<evidence type="ECO:0000313" key="7">
    <source>
        <dbReference type="EMBL" id="KXT05539.1"/>
    </source>
</evidence>
<accession>A0A139HSZ0</accession>
<keyword evidence="8" id="KW-1185">Reference proteome</keyword>
<dbReference type="STRING" id="321146.A0A139HSZ0"/>
<feature type="region of interest" description="Disordered" evidence="6">
    <location>
        <begin position="1840"/>
        <end position="1955"/>
    </location>
</feature>
<dbReference type="GO" id="GO:0006325">
    <property type="term" value="P:chromatin organization"/>
    <property type="evidence" value="ECO:0007669"/>
    <property type="project" value="InterPro"/>
</dbReference>
<feature type="region of interest" description="Disordered" evidence="6">
    <location>
        <begin position="494"/>
        <end position="514"/>
    </location>
</feature>
<feature type="compositionally biased region" description="Basic and acidic residues" evidence="6">
    <location>
        <begin position="1711"/>
        <end position="1725"/>
    </location>
</feature>